<name>A0AAN9MIM4_PHACN</name>
<comment type="caution">
    <text evidence="1">The sequence shown here is derived from an EMBL/GenBank/DDBJ whole genome shotgun (WGS) entry which is preliminary data.</text>
</comment>
<dbReference type="Proteomes" id="UP001374584">
    <property type="component" value="Unassembled WGS sequence"/>
</dbReference>
<protein>
    <submittedName>
        <fullName evidence="1">Uncharacterized protein</fullName>
    </submittedName>
</protein>
<sequence>MKRVGSFIIIRSSMSTSHTTRSDTVTHKNNRKRRFQLRDLDFSPLSLFCFRYASPSHRIAPSAFALNPLLTL</sequence>
<gene>
    <name evidence="1" type="ORF">VNO80_18947</name>
</gene>
<dbReference type="EMBL" id="JAYMYR010000007">
    <property type="protein sequence ID" value="KAK7353499.1"/>
    <property type="molecule type" value="Genomic_DNA"/>
</dbReference>
<dbReference type="AlphaFoldDB" id="A0AAN9MIM4"/>
<organism evidence="1 2">
    <name type="scientific">Phaseolus coccineus</name>
    <name type="common">Scarlet runner bean</name>
    <name type="synonym">Phaseolus multiflorus</name>
    <dbReference type="NCBI Taxonomy" id="3886"/>
    <lineage>
        <taxon>Eukaryota</taxon>
        <taxon>Viridiplantae</taxon>
        <taxon>Streptophyta</taxon>
        <taxon>Embryophyta</taxon>
        <taxon>Tracheophyta</taxon>
        <taxon>Spermatophyta</taxon>
        <taxon>Magnoliopsida</taxon>
        <taxon>eudicotyledons</taxon>
        <taxon>Gunneridae</taxon>
        <taxon>Pentapetalae</taxon>
        <taxon>rosids</taxon>
        <taxon>fabids</taxon>
        <taxon>Fabales</taxon>
        <taxon>Fabaceae</taxon>
        <taxon>Papilionoideae</taxon>
        <taxon>50 kb inversion clade</taxon>
        <taxon>NPAAA clade</taxon>
        <taxon>indigoferoid/millettioid clade</taxon>
        <taxon>Phaseoleae</taxon>
        <taxon>Phaseolus</taxon>
    </lineage>
</organism>
<evidence type="ECO:0000313" key="2">
    <source>
        <dbReference type="Proteomes" id="UP001374584"/>
    </source>
</evidence>
<evidence type="ECO:0000313" key="1">
    <source>
        <dbReference type="EMBL" id="KAK7353499.1"/>
    </source>
</evidence>
<proteinExistence type="predicted"/>
<keyword evidence="2" id="KW-1185">Reference proteome</keyword>
<reference evidence="1 2" key="1">
    <citation type="submission" date="2024-01" db="EMBL/GenBank/DDBJ databases">
        <title>The genomes of 5 underutilized Papilionoideae crops provide insights into root nodulation and disease resistanc.</title>
        <authorList>
            <person name="Jiang F."/>
        </authorList>
    </citation>
    <scope>NUCLEOTIDE SEQUENCE [LARGE SCALE GENOMIC DNA]</scope>
    <source>
        <strain evidence="1">JINMINGXINNONG_FW02</strain>
        <tissue evidence="1">Leaves</tissue>
    </source>
</reference>
<accession>A0AAN9MIM4</accession>